<accession>A0ABY5DSB8</accession>
<organism evidence="1 2">
    <name type="scientific">Paraconexibacter antarcticus</name>
    <dbReference type="NCBI Taxonomy" id="2949664"/>
    <lineage>
        <taxon>Bacteria</taxon>
        <taxon>Bacillati</taxon>
        <taxon>Actinomycetota</taxon>
        <taxon>Thermoleophilia</taxon>
        <taxon>Solirubrobacterales</taxon>
        <taxon>Paraconexibacteraceae</taxon>
        <taxon>Paraconexibacter</taxon>
    </lineage>
</organism>
<dbReference type="EMBL" id="CP098502">
    <property type="protein sequence ID" value="UTI63809.1"/>
    <property type="molecule type" value="Genomic_DNA"/>
</dbReference>
<dbReference type="Proteomes" id="UP001056035">
    <property type="component" value="Chromosome"/>
</dbReference>
<keyword evidence="2" id="KW-1185">Reference proteome</keyword>
<reference evidence="1 2" key="1">
    <citation type="submission" date="2022-06" db="EMBL/GenBank/DDBJ databases">
        <title>Paraconexibacter antarcticus.</title>
        <authorList>
            <person name="Kim C.S."/>
        </authorList>
    </citation>
    <scope>NUCLEOTIDE SEQUENCE [LARGE SCALE GENOMIC DNA]</scope>
    <source>
        <strain evidence="1 2">02-257</strain>
    </source>
</reference>
<name>A0ABY5DSB8_9ACTN</name>
<gene>
    <name evidence="1" type="ORF">NBH00_21000</name>
</gene>
<dbReference type="RefSeq" id="WP_254570530.1">
    <property type="nucleotide sequence ID" value="NZ_CP098502.1"/>
</dbReference>
<evidence type="ECO:0000313" key="1">
    <source>
        <dbReference type="EMBL" id="UTI63809.1"/>
    </source>
</evidence>
<evidence type="ECO:0000313" key="2">
    <source>
        <dbReference type="Proteomes" id="UP001056035"/>
    </source>
</evidence>
<proteinExistence type="predicted"/>
<evidence type="ECO:0008006" key="3">
    <source>
        <dbReference type="Google" id="ProtNLM"/>
    </source>
</evidence>
<sequence length="108" mass="11408">MPDLFLTAHTPPLGVGRALRTYAVARALAERGPVVPLYVAFGAGEPARERVEHPAIRLHPIVTSRGARRLASYESAVRHQLGEVKVVEALAHGLPVVATPLVAPGAPV</sequence>
<protein>
    <recommendedName>
        <fullName evidence="3">Glycosyltransferase</fullName>
    </recommendedName>
</protein>